<evidence type="ECO:0000256" key="4">
    <source>
        <dbReference type="ARBA" id="ARBA00022692"/>
    </source>
</evidence>
<evidence type="ECO:0000256" key="7">
    <source>
        <dbReference type="SAM" id="Phobius"/>
    </source>
</evidence>
<comment type="caution">
    <text evidence="9">The sequence shown here is derived from an EMBL/GenBank/DDBJ whole genome shotgun (WGS) entry which is preliminary data.</text>
</comment>
<protein>
    <submittedName>
        <fullName evidence="9">Membrane protein DedA with SNARE-associated domain</fullName>
    </submittedName>
</protein>
<keyword evidence="4 7" id="KW-0812">Transmembrane</keyword>
<dbReference type="RefSeq" id="WP_354024134.1">
    <property type="nucleotide sequence ID" value="NZ_JBEPSJ010000001.1"/>
</dbReference>
<evidence type="ECO:0000259" key="8">
    <source>
        <dbReference type="Pfam" id="PF09335"/>
    </source>
</evidence>
<comment type="subcellular location">
    <subcellularLocation>
        <location evidence="1">Cell membrane</location>
        <topology evidence="1">Multi-pass membrane protein</topology>
    </subcellularLocation>
</comment>
<evidence type="ECO:0000256" key="1">
    <source>
        <dbReference type="ARBA" id="ARBA00004651"/>
    </source>
</evidence>
<proteinExistence type="inferred from homology"/>
<dbReference type="InterPro" id="IPR051311">
    <property type="entry name" value="DedA_domain"/>
</dbReference>
<keyword evidence="10" id="KW-1185">Reference proteome</keyword>
<evidence type="ECO:0000256" key="5">
    <source>
        <dbReference type="ARBA" id="ARBA00022989"/>
    </source>
</evidence>
<feature type="transmembrane region" description="Helical" evidence="7">
    <location>
        <begin position="148"/>
        <end position="173"/>
    </location>
</feature>
<name>A0ABV2QLQ1_9MICO</name>
<evidence type="ECO:0000313" key="9">
    <source>
        <dbReference type="EMBL" id="MET4581978.1"/>
    </source>
</evidence>
<dbReference type="PANTHER" id="PTHR42709">
    <property type="entry name" value="ALKALINE PHOSPHATASE LIKE PROTEIN"/>
    <property type="match status" value="1"/>
</dbReference>
<comment type="similarity">
    <text evidence="2">Belongs to the DedA family.</text>
</comment>
<feature type="domain" description="VTT" evidence="8">
    <location>
        <begin position="43"/>
        <end position="169"/>
    </location>
</feature>
<dbReference type="Pfam" id="PF09335">
    <property type="entry name" value="VTT_dom"/>
    <property type="match status" value="1"/>
</dbReference>
<reference evidence="9 10" key="1">
    <citation type="submission" date="2024-06" db="EMBL/GenBank/DDBJ databases">
        <title>Sorghum-associated microbial communities from plants grown in Nebraska, USA.</title>
        <authorList>
            <person name="Schachtman D."/>
        </authorList>
    </citation>
    <scope>NUCLEOTIDE SEQUENCE [LARGE SCALE GENOMIC DNA]</scope>
    <source>
        <strain evidence="9 10">2857</strain>
    </source>
</reference>
<evidence type="ECO:0000313" key="10">
    <source>
        <dbReference type="Proteomes" id="UP001549257"/>
    </source>
</evidence>
<dbReference type="InterPro" id="IPR032816">
    <property type="entry name" value="VTT_dom"/>
</dbReference>
<dbReference type="Proteomes" id="UP001549257">
    <property type="component" value="Unassembled WGS sequence"/>
</dbReference>
<feature type="transmembrane region" description="Helical" evidence="7">
    <location>
        <begin position="185"/>
        <end position="204"/>
    </location>
</feature>
<keyword evidence="6 7" id="KW-0472">Membrane</keyword>
<sequence>MLTELADGTALTGFADWAVEVMEALGAPGAGLVIAIENLFPPIPSEIVLPLAGFTASRGSFGLVEAIVWTTLGSIVGAWALYGLGAWLGRRRVRAIVGRLPLMSVEDFDKTEVWFARHGTKAVFFGRMVPLFRSFISLPAGVERMNPLVFTGLTAAGSLIWNSIFVVAGFYLGENWHVVEEYAGIFQKIVIAAVVVLVGVFLYARIRSIRRGRRERAAPAEAASAESVESPPTH</sequence>
<evidence type="ECO:0000256" key="2">
    <source>
        <dbReference type="ARBA" id="ARBA00010792"/>
    </source>
</evidence>
<organism evidence="9 10">
    <name type="scientific">Conyzicola nivalis</name>
    <dbReference type="NCBI Taxonomy" id="1477021"/>
    <lineage>
        <taxon>Bacteria</taxon>
        <taxon>Bacillati</taxon>
        <taxon>Actinomycetota</taxon>
        <taxon>Actinomycetes</taxon>
        <taxon>Micrococcales</taxon>
        <taxon>Microbacteriaceae</taxon>
        <taxon>Conyzicola</taxon>
    </lineage>
</organism>
<keyword evidence="5 7" id="KW-1133">Transmembrane helix</keyword>
<evidence type="ECO:0000256" key="3">
    <source>
        <dbReference type="ARBA" id="ARBA00022475"/>
    </source>
</evidence>
<dbReference type="PANTHER" id="PTHR42709:SF6">
    <property type="entry name" value="UNDECAPRENYL PHOSPHATE TRANSPORTER A"/>
    <property type="match status" value="1"/>
</dbReference>
<keyword evidence="3" id="KW-1003">Cell membrane</keyword>
<accession>A0ABV2QLQ1</accession>
<feature type="transmembrane region" description="Helical" evidence="7">
    <location>
        <begin position="66"/>
        <end position="89"/>
    </location>
</feature>
<dbReference type="EMBL" id="JBEPSJ010000001">
    <property type="protein sequence ID" value="MET4581978.1"/>
    <property type="molecule type" value="Genomic_DNA"/>
</dbReference>
<gene>
    <name evidence="9" type="ORF">ABIE21_001468</name>
</gene>
<evidence type="ECO:0000256" key="6">
    <source>
        <dbReference type="ARBA" id="ARBA00023136"/>
    </source>
</evidence>